<name>A0A179DKD6_9SPHI</name>
<proteinExistence type="predicted"/>
<evidence type="ECO:0000313" key="3">
    <source>
        <dbReference type="Proteomes" id="UP000078459"/>
    </source>
</evidence>
<reference evidence="2 3" key="1">
    <citation type="submission" date="2016-04" db="EMBL/GenBank/DDBJ databases">
        <authorList>
            <person name="Evans L.H."/>
            <person name="Alamgir A."/>
            <person name="Owens N."/>
            <person name="Weber N.D."/>
            <person name="Virtaneva K."/>
            <person name="Barbian K."/>
            <person name="Babar A."/>
            <person name="Rosenke K."/>
        </authorList>
    </citation>
    <scope>NUCLEOTIDE SEQUENCE [LARGE SCALE GENOMIC DNA]</scope>
    <source>
        <strain evidence="2 3">CCM 8644</strain>
    </source>
</reference>
<evidence type="ECO:0000313" key="2">
    <source>
        <dbReference type="EMBL" id="OAQ41577.1"/>
    </source>
</evidence>
<accession>A0A179DKD6</accession>
<gene>
    <name evidence="2" type="ORF">A5893_00215</name>
</gene>
<dbReference type="AlphaFoldDB" id="A0A179DKD6"/>
<evidence type="ECO:0000256" key="1">
    <source>
        <dbReference type="SAM" id="SignalP"/>
    </source>
</evidence>
<keyword evidence="1" id="KW-0732">Signal</keyword>
<sequence length="190" mass="20954">MKMKFTLSKLLLSILFLSLFKSSYGQGIPQKNGYFFVGLDINIATLSSATSVKTIMGVNCGYNKKFTNHLYAGPQVNAVFIRSPANKGARISLFAGPNAEMELKRIGKNPLTTSQSLSNKVSWVFPLNPKSSDYTYMDCFSISTSLSNDEFFGFKKSSIAINVDFQGYDIGFYNGLSRMVSISSGTRTTF</sequence>
<reference evidence="2 3" key="2">
    <citation type="submission" date="2016-06" db="EMBL/GenBank/DDBJ databases">
        <title>Pedobacter psychrophilus sp. nov., isolated from Antarctic fragmentary rock.</title>
        <authorList>
            <person name="Svec P."/>
        </authorList>
    </citation>
    <scope>NUCLEOTIDE SEQUENCE [LARGE SCALE GENOMIC DNA]</scope>
    <source>
        <strain evidence="2 3">CCM 8644</strain>
    </source>
</reference>
<dbReference type="Proteomes" id="UP000078459">
    <property type="component" value="Unassembled WGS sequence"/>
</dbReference>
<dbReference type="STRING" id="1826909.A5893_00215"/>
<organism evidence="2 3">
    <name type="scientific">Pedobacter psychrophilus</name>
    <dbReference type="NCBI Taxonomy" id="1826909"/>
    <lineage>
        <taxon>Bacteria</taxon>
        <taxon>Pseudomonadati</taxon>
        <taxon>Bacteroidota</taxon>
        <taxon>Sphingobacteriia</taxon>
        <taxon>Sphingobacteriales</taxon>
        <taxon>Sphingobacteriaceae</taxon>
        <taxon>Pedobacter</taxon>
    </lineage>
</organism>
<feature type="chain" id="PRO_5008100597" evidence="1">
    <location>
        <begin position="28"/>
        <end position="190"/>
    </location>
</feature>
<dbReference type="EMBL" id="LWHJ01000011">
    <property type="protein sequence ID" value="OAQ41577.1"/>
    <property type="molecule type" value="Genomic_DNA"/>
</dbReference>
<keyword evidence="3" id="KW-1185">Reference proteome</keyword>
<protein>
    <submittedName>
        <fullName evidence="2">Uncharacterized protein</fullName>
    </submittedName>
</protein>
<feature type="signal peptide" evidence="1">
    <location>
        <begin position="1"/>
        <end position="27"/>
    </location>
</feature>
<comment type="caution">
    <text evidence="2">The sequence shown here is derived from an EMBL/GenBank/DDBJ whole genome shotgun (WGS) entry which is preliminary data.</text>
</comment>